<dbReference type="PANTHER" id="PTHR12296:SF21">
    <property type="entry name" value="DENN DOMAIN-CONTAINING PROTEIN 3"/>
    <property type="match status" value="1"/>
</dbReference>
<evidence type="ECO:0000313" key="3">
    <source>
        <dbReference type="Proteomes" id="UP000749646"/>
    </source>
</evidence>
<dbReference type="InterPro" id="IPR037516">
    <property type="entry name" value="Tripartite_DENN"/>
</dbReference>
<feature type="non-terminal residue" evidence="2">
    <location>
        <position position="224"/>
    </location>
</feature>
<dbReference type="GO" id="GO:0031410">
    <property type="term" value="C:cytoplasmic vesicle"/>
    <property type="evidence" value="ECO:0007669"/>
    <property type="project" value="TreeGrafter"/>
</dbReference>
<keyword evidence="3" id="KW-1185">Reference proteome</keyword>
<dbReference type="Gene3D" id="3.40.50.11500">
    <property type="match status" value="1"/>
</dbReference>
<dbReference type="Pfam" id="PF02141">
    <property type="entry name" value="DENN"/>
    <property type="match status" value="1"/>
</dbReference>
<dbReference type="OrthoDB" id="6019893at2759"/>
<dbReference type="EMBL" id="JAAAHW010008387">
    <property type="protein sequence ID" value="KAF9944424.1"/>
    <property type="molecule type" value="Genomic_DNA"/>
</dbReference>
<dbReference type="InterPro" id="IPR001194">
    <property type="entry name" value="cDENN_dom"/>
</dbReference>
<comment type="caution">
    <text evidence="2">The sequence shown here is derived from an EMBL/GenBank/DDBJ whole genome shotgun (WGS) entry which is preliminary data.</text>
</comment>
<dbReference type="SMART" id="SM00799">
    <property type="entry name" value="DENN"/>
    <property type="match status" value="1"/>
</dbReference>
<proteinExistence type="predicted"/>
<accession>A0A9P6LUX0</accession>
<dbReference type="Proteomes" id="UP000749646">
    <property type="component" value="Unassembled WGS sequence"/>
</dbReference>
<reference evidence="2" key="1">
    <citation type="journal article" date="2020" name="Fungal Divers.">
        <title>Resolving the Mortierellaceae phylogeny through synthesis of multi-gene phylogenetics and phylogenomics.</title>
        <authorList>
            <person name="Vandepol N."/>
            <person name="Liber J."/>
            <person name="Desiro A."/>
            <person name="Na H."/>
            <person name="Kennedy M."/>
            <person name="Barry K."/>
            <person name="Grigoriev I.V."/>
            <person name="Miller A.N."/>
            <person name="O'Donnell K."/>
            <person name="Stajich J.E."/>
            <person name="Bonito G."/>
        </authorList>
    </citation>
    <scope>NUCLEOTIDE SEQUENCE</scope>
    <source>
        <strain evidence="2">MES-2147</strain>
    </source>
</reference>
<gene>
    <name evidence="2" type="ORF">BGZ65_012079</name>
</gene>
<dbReference type="PROSITE" id="PS50211">
    <property type="entry name" value="DENN"/>
    <property type="match status" value="1"/>
</dbReference>
<dbReference type="InterPro" id="IPR051696">
    <property type="entry name" value="DENN_Domain_GEFs"/>
</dbReference>
<organism evidence="2 3">
    <name type="scientific">Modicella reniformis</name>
    <dbReference type="NCBI Taxonomy" id="1440133"/>
    <lineage>
        <taxon>Eukaryota</taxon>
        <taxon>Fungi</taxon>
        <taxon>Fungi incertae sedis</taxon>
        <taxon>Mucoromycota</taxon>
        <taxon>Mortierellomycotina</taxon>
        <taxon>Mortierellomycetes</taxon>
        <taxon>Mortierellales</taxon>
        <taxon>Mortierellaceae</taxon>
        <taxon>Modicella</taxon>
    </lineage>
</organism>
<feature type="domain" description="UDENN" evidence="1">
    <location>
        <begin position="1"/>
        <end position="224"/>
    </location>
</feature>
<dbReference type="GO" id="GO:0032483">
    <property type="term" value="P:regulation of Rab protein signal transduction"/>
    <property type="evidence" value="ECO:0007669"/>
    <property type="project" value="TreeGrafter"/>
</dbReference>
<dbReference type="PANTHER" id="PTHR12296">
    <property type="entry name" value="DENN DOMAIN-CONTAINING PROTEIN 4"/>
    <property type="match status" value="1"/>
</dbReference>
<protein>
    <recommendedName>
        <fullName evidence="1">UDENN domain-containing protein</fullName>
    </recommendedName>
</protein>
<sequence length="224" mass="25401">MGRRMRQAELKREIMDSEEKLSLLDDQMKPWRTRFVEAEDAWMPRCIGLVSAVPYHYLLRDWLLAVIVACSGGVEHPGMNLSSLRLESYVKNLIHEVSLPPFGKHEIGITINNRIIYASRPALNSVPIVKNFSLFPLFRCLSAEDIVTVIEVILSEGKVIFLSSYPGMLTLASESFLFLLFPLYWHGVYIPVLPSGLITYLQAPVPYIIGVERSCCDAEFPPEE</sequence>
<dbReference type="InterPro" id="IPR043153">
    <property type="entry name" value="DENN_C"/>
</dbReference>
<dbReference type="AlphaFoldDB" id="A0A9P6LUX0"/>
<evidence type="ECO:0000259" key="1">
    <source>
        <dbReference type="PROSITE" id="PS50211"/>
    </source>
</evidence>
<evidence type="ECO:0000313" key="2">
    <source>
        <dbReference type="EMBL" id="KAF9944424.1"/>
    </source>
</evidence>
<name>A0A9P6LUX0_9FUNG</name>